<keyword evidence="1" id="KW-0479">Metal-binding</keyword>
<dbReference type="Gene3D" id="2.40.30.10">
    <property type="entry name" value="Translation factors"/>
    <property type="match status" value="1"/>
</dbReference>
<dbReference type="GO" id="GO:0050660">
    <property type="term" value="F:flavin adenine dinucleotide binding"/>
    <property type="evidence" value="ECO:0007669"/>
    <property type="project" value="InterPro"/>
</dbReference>
<dbReference type="PIRSF" id="PIRSF006816">
    <property type="entry name" value="Cyc3_hyd_g"/>
    <property type="match status" value="1"/>
</dbReference>
<dbReference type="PANTHER" id="PTHR43513">
    <property type="entry name" value="DIHYDROOROTATE DEHYDROGENASE B (NAD(+)), ELECTRON TRANSFER SUBUNIT"/>
    <property type="match status" value="1"/>
</dbReference>
<comment type="caution">
    <text evidence="3">The sequence shown here is derived from an EMBL/GenBank/DDBJ whole genome shotgun (WGS) entry which is preliminary data.</text>
</comment>
<dbReference type="PRINTS" id="PR00409">
    <property type="entry name" value="PHDIOXRDTASE"/>
</dbReference>
<protein>
    <submittedName>
        <fullName evidence="3">Dihydroorotate dehydrogenase electron transfer subunit</fullName>
    </submittedName>
</protein>
<dbReference type="GO" id="GO:0016491">
    <property type="term" value="F:oxidoreductase activity"/>
    <property type="evidence" value="ECO:0007669"/>
    <property type="project" value="InterPro"/>
</dbReference>
<evidence type="ECO:0000313" key="3">
    <source>
        <dbReference type="EMBL" id="HIH69432.1"/>
    </source>
</evidence>
<feature type="binding site" evidence="1">
    <location>
        <position position="237"/>
    </location>
    <ligand>
        <name>[2Fe-2S] cluster</name>
        <dbReference type="ChEBI" id="CHEBI:190135"/>
    </ligand>
</feature>
<dbReference type="GO" id="GO:0046872">
    <property type="term" value="F:metal ion binding"/>
    <property type="evidence" value="ECO:0007669"/>
    <property type="project" value="UniProtKB-KW"/>
</dbReference>
<organism evidence="3 4">
    <name type="scientific">Methermicoccus shengliensis</name>
    <dbReference type="NCBI Taxonomy" id="660064"/>
    <lineage>
        <taxon>Archaea</taxon>
        <taxon>Methanobacteriati</taxon>
        <taxon>Methanobacteriota</taxon>
        <taxon>Stenosarchaea group</taxon>
        <taxon>Methanomicrobia</taxon>
        <taxon>Methanosarcinales</taxon>
        <taxon>Methermicoccaceae</taxon>
        <taxon>Methermicoccus</taxon>
    </lineage>
</organism>
<dbReference type="Gene3D" id="3.40.50.80">
    <property type="entry name" value="Nucleotide-binding domain of ferredoxin-NADP reductase (FNR) module"/>
    <property type="match status" value="1"/>
</dbReference>
<dbReference type="InterPro" id="IPR017938">
    <property type="entry name" value="Riboflavin_synthase-like_b-brl"/>
</dbReference>
<dbReference type="AlphaFoldDB" id="A0A832RWP0"/>
<evidence type="ECO:0000256" key="1">
    <source>
        <dbReference type="PIRSR" id="PIRSR006816-2"/>
    </source>
</evidence>
<dbReference type="InterPro" id="IPR017927">
    <property type="entry name" value="FAD-bd_FR_type"/>
</dbReference>
<feature type="domain" description="FAD-binding FR-type" evidence="2">
    <location>
        <begin position="7"/>
        <end position="100"/>
    </location>
</feature>
<dbReference type="InterPro" id="IPR012165">
    <property type="entry name" value="Cyt_c3_hydrogenase_gsu"/>
</dbReference>
<dbReference type="SUPFAM" id="SSF52343">
    <property type="entry name" value="Ferredoxin reductase-like, C-terminal NADP-linked domain"/>
    <property type="match status" value="1"/>
</dbReference>
<dbReference type="InterPro" id="IPR019480">
    <property type="entry name" value="Dihydroorotate_DH_Fe-S-bd"/>
</dbReference>
<name>A0A832RWP0_9EURY</name>
<feature type="binding site" evidence="1">
    <location>
        <position position="219"/>
    </location>
    <ligand>
        <name>[2Fe-2S] cluster</name>
        <dbReference type="ChEBI" id="CHEBI:190135"/>
    </ligand>
</feature>
<comment type="cofactor">
    <cofactor evidence="1">
        <name>[2Fe-2S] cluster</name>
        <dbReference type="ChEBI" id="CHEBI:190135"/>
    </cofactor>
    <text evidence="1">Binds 1 [2Fe-2S] cluster per subunit.</text>
</comment>
<gene>
    <name evidence="3" type="ORF">HA299_02245</name>
</gene>
<dbReference type="NCBIfam" id="NF000796">
    <property type="entry name" value="PRK00054.1-1"/>
    <property type="match status" value="1"/>
</dbReference>
<proteinExistence type="predicted"/>
<dbReference type="SUPFAM" id="SSF63380">
    <property type="entry name" value="Riboflavin synthase domain-like"/>
    <property type="match status" value="1"/>
</dbReference>
<feature type="binding site" evidence="1">
    <location>
        <position position="224"/>
    </location>
    <ligand>
        <name>[2Fe-2S] cluster</name>
        <dbReference type="ChEBI" id="CHEBI:190135"/>
    </ligand>
</feature>
<keyword evidence="1" id="KW-0408">Iron</keyword>
<keyword evidence="1" id="KW-0001">2Fe-2S</keyword>
<dbReference type="Pfam" id="PF10418">
    <property type="entry name" value="DHODB_Fe-S_bind"/>
    <property type="match status" value="1"/>
</dbReference>
<dbReference type="RefSeq" id="WP_169736235.1">
    <property type="nucleotide sequence ID" value="NZ_DUIH01000009.1"/>
</dbReference>
<dbReference type="InterPro" id="IPR001433">
    <property type="entry name" value="OxRdtase_FAD/NAD-bd"/>
</dbReference>
<dbReference type="GO" id="GO:0006221">
    <property type="term" value="P:pyrimidine nucleotide biosynthetic process"/>
    <property type="evidence" value="ECO:0007669"/>
    <property type="project" value="InterPro"/>
</dbReference>
<feature type="binding site" evidence="1">
    <location>
        <position position="227"/>
    </location>
    <ligand>
        <name>[2Fe-2S] cluster</name>
        <dbReference type="ChEBI" id="CHEBI:190135"/>
    </ligand>
</feature>
<dbReference type="EMBL" id="DUIH01000009">
    <property type="protein sequence ID" value="HIH69432.1"/>
    <property type="molecule type" value="Genomic_DNA"/>
</dbReference>
<dbReference type="GO" id="GO:0051537">
    <property type="term" value="F:2 iron, 2 sulfur cluster binding"/>
    <property type="evidence" value="ECO:0007669"/>
    <property type="project" value="UniProtKB-KW"/>
</dbReference>
<evidence type="ECO:0000313" key="4">
    <source>
        <dbReference type="Proteomes" id="UP000600363"/>
    </source>
</evidence>
<dbReference type="InterPro" id="IPR039261">
    <property type="entry name" value="FNR_nucleotide-bd"/>
</dbReference>
<dbReference type="Proteomes" id="UP000600363">
    <property type="component" value="Unassembled WGS sequence"/>
</dbReference>
<keyword evidence="1" id="KW-0411">Iron-sulfur</keyword>
<dbReference type="PANTHER" id="PTHR43513:SF3">
    <property type="entry name" value="DIHYDROOROTATE DEHYDROGENASE B (NAD(+)), ELECTRON TRANSFER SUBUNIT-RELATED"/>
    <property type="match status" value="1"/>
</dbReference>
<sequence>MGTGTLMRPLNCEVVETVRHTPHISTLFLEPTPEGIPHPGQFVMVWVRGTDEVPMAVSHFEQGRLGITVQQVGTATRALCDMHRGDGLGIRGYYGNGFTLAKRNALLIAGGLGIAPLAYLYTRLVENGCNPTVCVGARRREELILLEELDGCEPVVATDDGSCGISGTVVDALRNVELEQFERIYCCGPEGMMAKVHSLCKRAGVLSRVEFSLHRYFKCGIGVCGACCIDPLGLRVCKEGPVFSGEVLDGPEFGHYKRDGAGRKVVV</sequence>
<accession>A0A832RWP0</accession>
<dbReference type="PROSITE" id="PS51384">
    <property type="entry name" value="FAD_FR"/>
    <property type="match status" value="1"/>
</dbReference>
<dbReference type="InterPro" id="IPR050353">
    <property type="entry name" value="PyrK_electron_transfer"/>
</dbReference>
<dbReference type="Pfam" id="PF00175">
    <property type="entry name" value="NAD_binding_1"/>
    <property type="match status" value="1"/>
</dbReference>
<reference evidence="3" key="1">
    <citation type="journal article" date="2020" name="bioRxiv">
        <title>A rank-normalized archaeal taxonomy based on genome phylogeny resolves widespread incomplete and uneven classifications.</title>
        <authorList>
            <person name="Rinke C."/>
            <person name="Chuvochina M."/>
            <person name="Mussig A.J."/>
            <person name="Chaumeil P.-A."/>
            <person name="Waite D.W."/>
            <person name="Whitman W.B."/>
            <person name="Parks D.H."/>
            <person name="Hugenholtz P."/>
        </authorList>
    </citation>
    <scope>NUCLEOTIDE SEQUENCE</scope>
    <source>
        <strain evidence="3">UBA12518</strain>
    </source>
</reference>
<evidence type="ECO:0000259" key="2">
    <source>
        <dbReference type="PROSITE" id="PS51384"/>
    </source>
</evidence>